<proteinExistence type="predicted"/>
<keyword evidence="2" id="KW-1185">Reference proteome</keyword>
<organism evidence="1 2">
    <name type="scientific">Dermatophagoides farinae</name>
    <name type="common">American house dust mite</name>
    <dbReference type="NCBI Taxonomy" id="6954"/>
    <lineage>
        <taxon>Eukaryota</taxon>
        <taxon>Metazoa</taxon>
        <taxon>Ecdysozoa</taxon>
        <taxon>Arthropoda</taxon>
        <taxon>Chelicerata</taxon>
        <taxon>Arachnida</taxon>
        <taxon>Acari</taxon>
        <taxon>Acariformes</taxon>
        <taxon>Sarcoptiformes</taxon>
        <taxon>Astigmata</taxon>
        <taxon>Psoroptidia</taxon>
        <taxon>Analgoidea</taxon>
        <taxon>Pyroglyphidae</taxon>
        <taxon>Dermatophagoidinae</taxon>
        <taxon>Dermatophagoides</taxon>
    </lineage>
</organism>
<protein>
    <submittedName>
        <fullName evidence="1">Uncharacterized protein</fullName>
    </submittedName>
</protein>
<reference evidence="1" key="1">
    <citation type="submission" date="2013-05" db="EMBL/GenBank/DDBJ databases">
        <authorList>
            <person name="Yim A.K.Y."/>
            <person name="Chan T.F."/>
            <person name="Ji K.M."/>
            <person name="Liu X.Y."/>
            <person name="Zhou J.W."/>
            <person name="Li R.Q."/>
            <person name="Yang K.Y."/>
            <person name="Li J."/>
            <person name="Li M."/>
            <person name="Law P.T.W."/>
            <person name="Wu Y.L."/>
            <person name="Cai Z.L."/>
            <person name="Qin H."/>
            <person name="Bao Y."/>
            <person name="Leung R.K.K."/>
            <person name="Ng P.K.S."/>
            <person name="Zou J."/>
            <person name="Zhong X.J."/>
            <person name="Ran P.X."/>
            <person name="Zhong N.S."/>
            <person name="Liu Z.G."/>
            <person name="Tsui S.K.W."/>
        </authorList>
    </citation>
    <scope>NUCLEOTIDE SEQUENCE</scope>
    <source>
        <strain evidence="1">Derf</strain>
        <tissue evidence="1">Whole organism</tissue>
    </source>
</reference>
<evidence type="ECO:0000313" key="2">
    <source>
        <dbReference type="Proteomes" id="UP000790347"/>
    </source>
</evidence>
<accession>A0A922I0U4</accession>
<evidence type="ECO:0000313" key="1">
    <source>
        <dbReference type="EMBL" id="KAH9516458.1"/>
    </source>
</evidence>
<dbReference type="Proteomes" id="UP000790347">
    <property type="component" value="Unassembled WGS sequence"/>
</dbReference>
<reference evidence="1" key="2">
    <citation type="journal article" date="2022" name="Res Sq">
        <title>Comparative Genomics Reveals Insights into the Divergent Evolution of Astigmatic Mites and Household Pest Adaptations.</title>
        <authorList>
            <person name="Xiong Q."/>
            <person name="Wan A.T.-Y."/>
            <person name="Liu X.-Y."/>
            <person name="Fung C.S.-H."/>
            <person name="Xiao X."/>
            <person name="Malainual N."/>
            <person name="Hou J."/>
            <person name="Wang L."/>
            <person name="Wang M."/>
            <person name="Yang K."/>
            <person name="Cui Y."/>
            <person name="Leung E."/>
            <person name="Nong W."/>
            <person name="Shin S.-K."/>
            <person name="Au S."/>
            <person name="Jeong K.Y."/>
            <person name="Chew F.T."/>
            <person name="Hui J."/>
            <person name="Leung T.F."/>
            <person name="Tungtrongchitr A."/>
            <person name="Zhong N."/>
            <person name="Liu Z."/>
            <person name="Tsui S."/>
        </authorList>
    </citation>
    <scope>NUCLEOTIDE SEQUENCE</scope>
    <source>
        <strain evidence="1">Derf</strain>
        <tissue evidence="1">Whole organism</tissue>
    </source>
</reference>
<name>A0A922I0U4_DERFA</name>
<sequence>MLQEKLLAAQFGSSRTSSYFYFLHLFLPFLNPKLLKSVVWIIDDDDDSSGGGVVVAGAGGGGGVGGGYQKDNEPELCLYIFVCMNVLRERQKKQ</sequence>
<gene>
    <name evidence="1" type="ORF">DERF_007194</name>
</gene>
<dbReference type="AlphaFoldDB" id="A0A922I0U4"/>
<dbReference type="EMBL" id="ASGP02000003">
    <property type="protein sequence ID" value="KAH9516458.1"/>
    <property type="molecule type" value="Genomic_DNA"/>
</dbReference>
<comment type="caution">
    <text evidence="1">The sequence shown here is derived from an EMBL/GenBank/DDBJ whole genome shotgun (WGS) entry which is preliminary data.</text>
</comment>